<reference evidence="2" key="1">
    <citation type="submission" date="2020-05" db="EMBL/GenBank/DDBJ databases">
        <title>WGS assembly of Panicum virgatum.</title>
        <authorList>
            <person name="Lovell J.T."/>
            <person name="Jenkins J."/>
            <person name="Shu S."/>
            <person name="Juenger T.E."/>
            <person name="Schmutz J."/>
        </authorList>
    </citation>
    <scope>NUCLEOTIDE SEQUENCE</scope>
    <source>
        <strain evidence="2">AP13</strain>
    </source>
</reference>
<dbReference type="AlphaFoldDB" id="A0A8T0ND97"/>
<comment type="caution">
    <text evidence="2">The sequence shown here is derived from an EMBL/GenBank/DDBJ whole genome shotgun (WGS) entry which is preliminary data.</text>
</comment>
<proteinExistence type="predicted"/>
<accession>A0A8T0ND97</accession>
<keyword evidence="3" id="KW-1185">Reference proteome</keyword>
<evidence type="ECO:0000256" key="1">
    <source>
        <dbReference type="SAM" id="Phobius"/>
    </source>
</evidence>
<keyword evidence="1" id="KW-0812">Transmembrane</keyword>
<keyword evidence="1" id="KW-1133">Transmembrane helix</keyword>
<evidence type="ECO:0000313" key="2">
    <source>
        <dbReference type="EMBL" id="KAG2546825.1"/>
    </source>
</evidence>
<evidence type="ECO:0000313" key="3">
    <source>
        <dbReference type="Proteomes" id="UP000823388"/>
    </source>
</evidence>
<organism evidence="2 3">
    <name type="scientific">Panicum virgatum</name>
    <name type="common">Blackwell switchgrass</name>
    <dbReference type="NCBI Taxonomy" id="38727"/>
    <lineage>
        <taxon>Eukaryota</taxon>
        <taxon>Viridiplantae</taxon>
        <taxon>Streptophyta</taxon>
        <taxon>Embryophyta</taxon>
        <taxon>Tracheophyta</taxon>
        <taxon>Spermatophyta</taxon>
        <taxon>Magnoliopsida</taxon>
        <taxon>Liliopsida</taxon>
        <taxon>Poales</taxon>
        <taxon>Poaceae</taxon>
        <taxon>PACMAD clade</taxon>
        <taxon>Panicoideae</taxon>
        <taxon>Panicodae</taxon>
        <taxon>Paniceae</taxon>
        <taxon>Panicinae</taxon>
        <taxon>Panicum</taxon>
        <taxon>Panicum sect. Hiantes</taxon>
    </lineage>
</organism>
<dbReference type="Proteomes" id="UP000823388">
    <property type="component" value="Chromosome 9K"/>
</dbReference>
<feature type="transmembrane region" description="Helical" evidence="1">
    <location>
        <begin position="12"/>
        <end position="29"/>
    </location>
</feature>
<protein>
    <submittedName>
        <fullName evidence="2">Uncharacterized protein</fullName>
    </submittedName>
</protein>
<gene>
    <name evidence="2" type="ORF">PVAP13_9KG052500</name>
</gene>
<sequence>MENESNSQPPRLSIFSSIPILIIIVYNYRCSVLLAHASKINLWTLSLFSNSPMDLMMEFMYAHLVDSASAQEHQVSCHGHITTYLIYCIELHEKIIVCLEFIFSESASCISRARELALLF</sequence>
<keyword evidence="1" id="KW-0472">Membrane</keyword>
<name>A0A8T0ND97_PANVG</name>
<dbReference type="EMBL" id="CM029053">
    <property type="protein sequence ID" value="KAG2546825.1"/>
    <property type="molecule type" value="Genomic_DNA"/>
</dbReference>